<dbReference type="AlphaFoldDB" id="A0A4Y2NTI4"/>
<dbReference type="EMBL" id="BGPR01009635">
    <property type="protein sequence ID" value="GBN41307.1"/>
    <property type="molecule type" value="Genomic_DNA"/>
</dbReference>
<keyword evidence="3" id="KW-1185">Reference proteome</keyword>
<feature type="compositionally biased region" description="Basic and acidic residues" evidence="1">
    <location>
        <begin position="1"/>
        <end position="11"/>
    </location>
</feature>
<gene>
    <name evidence="2" type="ORF">AVEN_33806_1</name>
</gene>
<accession>A0A4Y2NTI4</accession>
<feature type="compositionally biased region" description="Basic and acidic residues" evidence="1">
    <location>
        <begin position="18"/>
        <end position="27"/>
    </location>
</feature>
<evidence type="ECO:0000313" key="2">
    <source>
        <dbReference type="EMBL" id="GBN41307.1"/>
    </source>
</evidence>
<name>A0A4Y2NTI4_ARAVE</name>
<protein>
    <submittedName>
        <fullName evidence="2">Uncharacterized protein</fullName>
    </submittedName>
</protein>
<reference evidence="2 3" key="1">
    <citation type="journal article" date="2019" name="Sci. Rep.">
        <title>Orb-weaving spider Araneus ventricosus genome elucidates the spidroin gene catalogue.</title>
        <authorList>
            <person name="Kono N."/>
            <person name="Nakamura H."/>
            <person name="Ohtoshi R."/>
            <person name="Moran D.A.P."/>
            <person name="Shinohara A."/>
            <person name="Yoshida Y."/>
            <person name="Fujiwara M."/>
            <person name="Mori M."/>
            <person name="Tomita M."/>
            <person name="Arakawa K."/>
        </authorList>
    </citation>
    <scope>NUCLEOTIDE SEQUENCE [LARGE SCALE GENOMIC DNA]</scope>
</reference>
<feature type="region of interest" description="Disordered" evidence="1">
    <location>
        <begin position="1"/>
        <end position="35"/>
    </location>
</feature>
<evidence type="ECO:0000256" key="1">
    <source>
        <dbReference type="SAM" id="MobiDB-lite"/>
    </source>
</evidence>
<proteinExistence type="predicted"/>
<comment type="caution">
    <text evidence="2">The sequence shown here is derived from an EMBL/GenBank/DDBJ whole genome shotgun (WGS) entry which is preliminary data.</text>
</comment>
<organism evidence="2 3">
    <name type="scientific">Araneus ventricosus</name>
    <name type="common">Orbweaver spider</name>
    <name type="synonym">Epeira ventricosa</name>
    <dbReference type="NCBI Taxonomy" id="182803"/>
    <lineage>
        <taxon>Eukaryota</taxon>
        <taxon>Metazoa</taxon>
        <taxon>Ecdysozoa</taxon>
        <taxon>Arthropoda</taxon>
        <taxon>Chelicerata</taxon>
        <taxon>Arachnida</taxon>
        <taxon>Araneae</taxon>
        <taxon>Araneomorphae</taxon>
        <taxon>Entelegynae</taxon>
        <taxon>Araneoidea</taxon>
        <taxon>Araneidae</taxon>
        <taxon>Araneus</taxon>
    </lineage>
</organism>
<sequence length="92" mass="10822">MSLLNKKPEFHVKRKRKAETSKTETTPDRQSSAKFEKIQDVKPEEYFSIPRYTHLTTWDEMYAKDSEGSEILLNLDDKRIQSSRKSLTTLIT</sequence>
<evidence type="ECO:0000313" key="3">
    <source>
        <dbReference type="Proteomes" id="UP000499080"/>
    </source>
</evidence>
<dbReference type="Proteomes" id="UP000499080">
    <property type="component" value="Unassembled WGS sequence"/>
</dbReference>